<keyword evidence="3" id="KW-1185">Reference proteome</keyword>
<accession>A0A1B3SK10</accession>
<dbReference type="Proteomes" id="UP000094378">
    <property type="component" value="Chromosome"/>
</dbReference>
<evidence type="ECO:0000256" key="1">
    <source>
        <dbReference type="SAM" id="Coils"/>
    </source>
</evidence>
<keyword evidence="1" id="KW-0175">Coiled coil</keyword>
<dbReference type="STRING" id="216938.SHELI_v1c03110"/>
<dbReference type="KEGG" id="shj:SHELI_v1c03110"/>
<reference evidence="2 3" key="1">
    <citation type="submission" date="2016-08" db="EMBL/GenBank/DDBJ databases">
        <title>Complete genome sequence of Spiroplasma helicoides TABS-2 (DSM 22551).</title>
        <authorList>
            <person name="Shen W.-Y."/>
            <person name="Lo W.-S."/>
            <person name="Lai Y.-C."/>
            <person name="Kuo C.-H."/>
        </authorList>
    </citation>
    <scope>NUCLEOTIDE SEQUENCE [LARGE SCALE GENOMIC DNA]</scope>
    <source>
        <strain evidence="2 3">TABS-2</strain>
    </source>
</reference>
<organism evidence="2 3">
    <name type="scientific">Spiroplasma helicoides</name>
    <dbReference type="NCBI Taxonomy" id="216938"/>
    <lineage>
        <taxon>Bacteria</taxon>
        <taxon>Bacillati</taxon>
        <taxon>Mycoplasmatota</taxon>
        <taxon>Mollicutes</taxon>
        <taxon>Entomoplasmatales</taxon>
        <taxon>Spiroplasmataceae</taxon>
        <taxon>Spiroplasma</taxon>
    </lineage>
</organism>
<feature type="coiled-coil region" evidence="1">
    <location>
        <begin position="175"/>
        <end position="242"/>
    </location>
</feature>
<evidence type="ECO:0000313" key="3">
    <source>
        <dbReference type="Proteomes" id="UP000094378"/>
    </source>
</evidence>
<proteinExistence type="predicted"/>
<name>A0A1B3SK10_9MOLU</name>
<gene>
    <name evidence="2" type="ORF">SHELI_v1c03110</name>
</gene>
<dbReference type="EMBL" id="CP017015">
    <property type="protein sequence ID" value="AOG60266.1"/>
    <property type="molecule type" value="Genomic_DNA"/>
</dbReference>
<evidence type="ECO:0000313" key="2">
    <source>
        <dbReference type="EMBL" id="AOG60266.1"/>
    </source>
</evidence>
<dbReference type="AlphaFoldDB" id="A0A1B3SK10"/>
<sequence>MGYFFNCVLLYNKIMGEIIMADKVKVLQIQRKKNDDLKIENDIKNFDPIEDVWFDHTSETNVSVELDKTFNVKRKGDTKISLIQNANSHFFRPENESDISFKKNDIGNNQFESLNIVDRRFAKRPSQLPPEILKLRESTYLKEQKLKEEMLDKLNINLKFRDNFKNYRLVNDQQIDFYRRNNEADRRTIEELKKSPINNLKTREEYITPRNLETTKEKANFIENHIKNKSNNSQNKENLKKNTIGSFGEESFWDLDMEEDSEVYNTERTITVPNVDNNVESPKSFIEENDKLTKENVNEKETIEFSEKTVDENVVALKKDDFNNTLTNEKDQNETKFSEELADENFGFNSINNQAIDKILNQTDFKFDENDFNNKTRKGIIDLPQEVLDLQKKEALNDLQKKEVSIEDEQVPTLDPIEDTEQSQKIKTKQSVFDATHSFTIPDEIDANQEIDSIKKEPISPNEYSIPIAINTMDYTLGDQTSDFDRVISEVESSKKTDIKDDIFKENHTGETTELVENIAIKAKKLKKITAQVPKFDDFETWFNNSKQMSKLAKVAKKEKKRMLKNVKTKGRTNEK</sequence>
<protein>
    <submittedName>
        <fullName evidence="2">Uncharacterized protein</fullName>
    </submittedName>
</protein>